<gene>
    <name evidence="7" type="ORF">EM6_0602</name>
</gene>
<accession>A0A3G9G4Y8</accession>
<dbReference type="Gene3D" id="2.170.130.10">
    <property type="entry name" value="TonB-dependent receptor, plug domain"/>
    <property type="match status" value="1"/>
</dbReference>
<evidence type="ECO:0000313" key="7">
    <source>
        <dbReference type="EMBL" id="BBF80024.1"/>
    </source>
</evidence>
<dbReference type="PANTHER" id="PTHR40980:SF4">
    <property type="entry name" value="TONB-DEPENDENT RECEPTOR-LIKE BETA-BARREL DOMAIN-CONTAINING PROTEIN"/>
    <property type="match status" value="1"/>
</dbReference>
<dbReference type="Pfam" id="PF14905">
    <property type="entry name" value="OMP_b-brl_3"/>
    <property type="match status" value="1"/>
</dbReference>
<feature type="domain" description="Outer membrane protein beta-barrel" evidence="6">
    <location>
        <begin position="310"/>
        <end position="714"/>
    </location>
</feature>
<dbReference type="Proteomes" id="UP000278756">
    <property type="component" value="Chromosome 1"/>
</dbReference>
<evidence type="ECO:0000259" key="6">
    <source>
        <dbReference type="Pfam" id="PF14905"/>
    </source>
</evidence>
<feature type="compositionally biased region" description="Basic and acidic residues" evidence="4">
    <location>
        <begin position="25"/>
        <end position="36"/>
    </location>
</feature>
<proteinExistence type="predicted"/>
<feature type="region of interest" description="Disordered" evidence="4">
    <location>
        <begin position="338"/>
        <end position="357"/>
    </location>
</feature>
<organism evidence="7 8">
    <name type="scientific">Asticcacaulis excentricus</name>
    <dbReference type="NCBI Taxonomy" id="78587"/>
    <lineage>
        <taxon>Bacteria</taxon>
        <taxon>Pseudomonadati</taxon>
        <taxon>Pseudomonadota</taxon>
        <taxon>Alphaproteobacteria</taxon>
        <taxon>Caulobacterales</taxon>
        <taxon>Caulobacteraceae</taxon>
        <taxon>Asticcacaulis</taxon>
    </lineage>
</organism>
<keyword evidence="2" id="KW-0472">Membrane</keyword>
<reference evidence="8" key="1">
    <citation type="journal article" date="2017" name="Biotechnol. Biofuels">
        <title>Evaluation of environmental bacterial communities as a factor affecting the growth of duckweed Lemna minor.</title>
        <authorList>
            <person name="Ishizawa H."/>
            <person name="Kuroda M."/>
            <person name="Morikawa M."/>
            <person name="Ike M."/>
        </authorList>
    </citation>
    <scope>NUCLEOTIDE SEQUENCE [LARGE SCALE GENOMIC DNA]</scope>
    <source>
        <strain evidence="8">M6</strain>
    </source>
</reference>
<dbReference type="SUPFAM" id="SSF56935">
    <property type="entry name" value="Porins"/>
    <property type="match status" value="1"/>
</dbReference>
<dbReference type="RefSeq" id="WP_126420261.1">
    <property type="nucleotide sequence ID" value="NZ_AP018827.1"/>
</dbReference>
<feature type="region of interest" description="Disordered" evidence="4">
    <location>
        <begin position="282"/>
        <end position="305"/>
    </location>
</feature>
<dbReference type="PANTHER" id="PTHR40980">
    <property type="entry name" value="PLUG DOMAIN-CONTAINING PROTEIN"/>
    <property type="match status" value="1"/>
</dbReference>
<evidence type="ECO:0000256" key="3">
    <source>
        <dbReference type="ARBA" id="ARBA00023237"/>
    </source>
</evidence>
<sequence>MVALLFAAQFALPTTGYTQNATKATEAKKAETPKTPEDDDKDATTVTVQGKKRVEPTGKEVYDVSKDPAAATGTAAEALNKVPGVSVDAQGDVSVRGQTARVYLNGRPSLMLSGDNRAVALRAMPSAYISSIEVISNPGAQYSSSGSGPIVNIVTKRNLPPGLFGSVSAQVASRGGGNTNAYLSYTQGKLNISGFAAVFDGRFDSDFDSASTAFDASGSAIREARSEGAVTGRYRIGSLTTNLQYDLSDNDVLTGGLSYNQGRVNSDFAGYTASRGADGALSDGFRSQSDGRTPNDNGSLSLGYTHYGQKPDQSFKLDLTVSQSNRDAPSLTRLDYERASESTNTGTRYTRRDGGSNTRTAMLSAAYNTTFDRVQVSVGAHFDTETSKTETLSYGPAGSVADLQLDALLSNHFRYAQQSAAVYATAQWELTPKWTLLAGLRAETLELSTKAPGTTLENHIDYTRLNPSLFATYAFSAKRRLRFSYTHKQQRPQPVDLNPGLVFSSATAVTIGNAALGPEEADNLEVTYEVNRPHSDYRITGFYRFKDETLVTSSRVIADPQNLGNFVTETTRKNAGQERNYGLTATYSQRWNNTLTVNFDTTVTYVDIDVPELSIRRSDTALSGGVSLNYALKTGSLSLNYKLNGRRYTTQGYRGANGSGMIDYRRNLMPKLSLVITVQEPLPLTKIETVTETNRFRSVSASENRTPTIMIGLSRQLGGFSSVPKRP</sequence>
<dbReference type="InterPro" id="IPR037066">
    <property type="entry name" value="Plug_dom_sf"/>
</dbReference>
<feature type="domain" description="TonB-dependent receptor plug" evidence="5">
    <location>
        <begin position="69"/>
        <end position="148"/>
    </location>
</feature>
<dbReference type="Pfam" id="PF07715">
    <property type="entry name" value="Plug"/>
    <property type="match status" value="1"/>
</dbReference>
<dbReference type="GO" id="GO:0009279">
    <property type="term" value="C:cell outer membrane"/>
    <property type="evidence" value="ECO:0007669"/>
    <property type="project" value="UniProtKB-SubCell"/>
</dbReference>
<dbReference type="Gene3D" id="2.40.170.20">
    <property type="entry name" value="TonB-dependent receptor, beta-barrel domain"/>
    <property type="match status" value="1"/>
</dbReference>
<evidence type="ECO:0000256" key="4">
    <source>
        <dbReference type="SAM" id="MobiDB-lite"/>
    </source>
</evidence>
<dbReference type="InterPro" id="IPR012910">
    <property type="entry name" value="Plug_dom"/>
</dbReference>
<keyword evidence="3" id="KW-0998">Cell outer membrane</keyword>
<dbReference type="EMBL" id="AP018827">
    <property type="protein sequence ID" value="BBF80024.1"/>
    <property type="molecule type" value="Genomic_DNA"/>
</dbReference>
<feature type="region of interest" description="Disordered" evidence="4">
    <location>
        <begin position="22"/>
        <end position="48"/>
    </location>
</feature>
<dbReference type="OrthoDB" id="7168163at2"/>
<keyword evidence="7" id="KW-0675">Receptor</keyword>
<feature type="compositionally biased region" description="Polar residues" evidence="4">
    <location>
        <begin position="285"/>
        <end position="302"/>
    </location>
</feature>
<comment type="subcellular location">
    <subcellularLocation>
        <location evidence="1">Cell outer membrane</location>
    </subcellularLocation>
</comment>
<reference evidence="8" key="2">
    <citation type="journal article" date="2017" name="Plant Physiol. Biochem.">
        <title>Differential oxidative and antioxidative response of duckweed Lemna minor toward plant growth promoting/inhibiting bacteria.</title>
        <authorList>
            <person name="Ishizawa H."/>
            <person name="Kuroda M."/>
            <person name="Morikawa M."/>
            <person name="Ike M."/>
        </authorList>
    </citation>
    <scope>NUCLEOTIDE SEQUENCE [LARGE SCALE GENOMIC DNA]</scope>
    <source>
        <strain evidence="8">M6</strain>
    </source>
</reference>
<protein>
    <submittedName>
        <fullName evidence="7">Putative TonB-dependent receptor</fullName>
    </submittedName>
</protein>
<name>A0A3G9G4Y8_9CAUL</name>
<dbReference type="InterPro" id="IPR041700">
    <property type="entry name" value="OMP_b-brl_3"/>
</dbReference>
<dbReference type="AlphaFoldDB" id="A0A3G9G4Y8"/>
<evidence type="ECO:0000256" key="1">
    <source>
        <dbReference type="ARBA" id="ARBA00004442"/>
    </source>
</evidence>
<dbReference type="InterPro" id="IPR036942">
    <property type="entry name" value="Beta-barrel_TonB_sf"/>
</dbReference>
<evidence type="ECO:0000256" key="2">
    <source>
        <dbReference type="ARBA" id="ARBA00023136"/>
    </source>
</evidence>
<evidence type="ECO:0000259" key="5">
    <source>
        <dbReference type="Pfam" id="PF07715"/>
    </source>
</evidence>
<evidence type="ECO:0000313" key="8">
    <source>
        <dbReference type="Proteomes" id="UP000278756"/>
    </source>
</evidence>